<sequence>MRLCGAQSDGHLYGHQGVTSQGKEVVMAPDTIQLEQLHPESGDS</sequence>
<reference evidence="1 2" key="1">
    <citation type="submission" date="2020-08" db="EMBL/GenBank/DDBJ databases">
        <title>Genomic Encyclopedia of Type Strains, Phase IV (KMG-V): Genome sequencing to study the core and pangenomes of soil and plant-associated prokaryotes.</title>
        <authorList>
            <person name="Whitman W."/>
        </authorList>
    </citation>
    <scope>NUCLEOTIDE SEQUENCE [LARGE SCALE GENOMIC DNA]</scope>
    <source>
        <strain evidence="1 2">M8UP14</strain>
    </source>
</reference>
<protein>
    <submittedName>
        <fullName evidence="1">Uncharacterized protein</fullName>
    </submittedName>
</protein>
<proteinExistence type="predicted"/>
<dbReference type="AlphaFoldDB" id="A0A7W7ZM14"/>
<evidence type="ECO:0000313" key="2">
    <source>
        <dbReference type="Proteomes" id="UP000540989"/>
    </source>
</evidence>
<gene>
    <name evidence="1" type="ORF">HDF16_006397</name>
</gene>
<dbReference type="Proteomes" id="UP000540989">
    <property type="component" value="Unassembled WGS sequence"/>
</dbReference>
<dbReference type="EMBL" id="JACHIP010000073">
    <property type="protein sequence ID" value="MBB5061661.1"/>
    <property type="molecule type" value="Genomic_DNA"/>
</dbReference>
<feature type="non-terminal residue" evidence="1">
    <location>
        <position position="44"/>
    </location>
</feature>
<keyword evidence="2" id="KW-1185">Reference proteome</keyword>
<organism evidence="1 2">
    <name type="scientific">Granulicella aggregans</name>
    <dbReference type="NCBI Taxonomy" id="474949"/>
    <lineage>
        <taxon>Bacteria</taxon>
        <taxon>Pseudomonadati</taxon>
        <taxon>Acidobacteriota</taxon>
        <taxon>Terriglobia</taxon>
        <taxon>Terriglobales</taxon>
        <taxon>Acidobacteriaceae</taxon>
        <taxon>Granulicella</taxon>
    </lineage>
</organism>
<comment type="caution">
    <text evidence="1">The sequence shown here is derived from an EMBL/GenBank/DDBJ whole genome shotgun (WGS) entry which is preliminary data.</text>
</comment>
<evidence type="ECO:0000313" key="1">
    <source>
        <dbReference type="EMBL" id="MBB5061661.1"/>
    </source>
</evidence>
<accession>A0A7W7ZM14</accession>
<name>A0A7W7ZM14_9BACT</name>